<evidence type="ECO:0000313" key="2">
    <source>
        <dbReference type="EMBL" id="CAE0462845.1"/>
    </source>
</evidence>
<sequence>MGNKHSRQGGSKRGLGNIDLAESDQTSCDKSKCQSLKAEKIITVVTSNTPANAMTASIKNHSETSNESVKLVGDGSLEIITKCGSAESVKDHSDDELPFPPTNDAPKEVLGVELHSNLDNDKKSCSQLNMTDRSKSFSSNISLMTVEESTPDSSKHEFTKKNTWTPGVTTSCTDNYELPYWSCGGSIASSFSDTMRYYGILVTEKEDCEDASELQNWTAHRREEVLALQKEKLVKKMAVSFEKGLKDIAHRCDQSPQSIRTNPTVSTTNSFDNSSASSSEPAVFTSQPSLYMRATDIAPRIQHEEQEKNVQNHKHVHLFKAAPNTNLDTVSTEMFIALDSSHNKPSPILHKAMVAFCEESQEFISNATEWVPQSRNCTLYQDDIDRVLMDATDTCNIDPVSLSPQTIDLLSKEILTWTVSSATIPFAIRSLGIIGMSPIELHDLIWDSSRATEYNVFSAGREDLRIIEENDECSTKVVRGKTIVMRKILPFITFFHGKKCGRISGKDAGEKYMITTRTAKLVDENGLIIDAKSFIGEIKMGTNFIVSIEGHEDKCLFVSAMEAGKSPLPVMISKRIGLSSSSNFINGLRNVGKTKD</sequence>
<evidence type="ECO:0000256" key="1">
    <source>
        <dbReference type="SAM" id="MobiDB-lite"/>
    </source>
</evidence>
<feature type="compositionally biased region" description="Low complexity" evidence="1">
    <location>
        <begin position="266"/>
        <end position="284"/>
    </location>
</feature>
<accession>A0A7S3Q1P6</accession>
<dbReference type="EMBL" id="HBIO01009939">
    <property type="protein sequence ID" value="CAE0462845.1"/>
    <property type="molecule type" value="Transcribed_RNA"/>
</dbReference>
<feature type="compositionally biased region" description="Polar residues" evidence="1">
    <location>
        <begin position="255"/>
        <end position="265"/>
    </location>
</feature>
<evidence type="ECO:0008006" key="3">
    <source>
        <dbReference type="Google" id="ProtNLM"/>
    </source>
</evidence>
<dbReference type="AlphaFoldDB" id="A0A7S3Q1P6"/>
<feature type="region of interest" description="Disordered" evidence="1">
    <location>
        <begin position="255"/>
        <end position="284"/>
    </location>
</feature>
<organism evidence="2">
    <name type="scientific">Chaetoceros debilis</name>
    <dbReference type="NCBI Taxonomy" id="122233"/>
    <lineage>
        <taxon>Eukaryota</taxon>
        <taxon>Sar</taxon>
        <taxon>Stramenopiles</taxon>
        <taxon>Ochrophyta</taxon>
        <taxon>Bacillariophyta</taxon>
        <taxon>Coscinodiscophyceae</taxon>
        <taxon>Chaetocerotophycidae</taxon>
        <taxon>Chaetocerotales</taxon>
        <taxon>Chaetocerotaceae</taxon>
        <taxon>Chaetoceros</taxon>
    </lineage>
</organism>
<feature type="region of interest" description="Disordered" evidence="1">
    <location>
        <begin position="1"/>
        <end position="29"/>
    </location>
</feature>
<reference evidence="2" key="1">
    <citation type="submission" date="2021-01" db="EMBL/GenBank/DDBJ databases">
        <authorList>
            <person name="Corre E."/>
            <person name="Pelletier E."/>
            <person name="Niang G."/>
            <person name="Scheremetjew M."/>
            <person name="Finn R."/>
            <person name="Kale V."/>
            <person name="Holt S."/>
            <person name="Cochrane G."/>
            <person name="Meng A."/>
            <person name="Brown T."/>
            <person name="Cohen L."/>
        </authorList>
    </citation>
    <scope>NUCLEOTIDE SEQUENCE</scope>
    <source>
        <strain evidence="2">MM31A-1</strain>
    </source>
</reference>
<name>A0A7S3Q1P6_9STRA</name>
<gene>
    <name evidence="2" type="ORF">CDEB00056_LOCUS7686</name>
</gene>
<protein>
    <recommendedName>
        <fullName evidence="3">START domain-containing protein</fullName>
    </recommendedName>
</protein>
<proteinExistence type="predicted"/>